<dbReference type="InterPro" id="IPR012347">
    <property type="entry name" value="Ferritin-like"/>
</dbReference>
<feature type="coiled-coil region" evidence="1">
    <location>
        <begin position="196"/>
        <end position="227"/>
    </location>
</feature>
<dbReference type="Gene3D" id="1.20.1260.10">
    <property type="match status" value="2"/>
</dbReference>
<reference evidence="2 3" key="1">
    <citation type="journal article" date="2013" name="Mar. Genomics">
        <title>Expression of sulfatases in Rhodopirellula baltica and the diversity of sulfatases in the genus Rhodopirellula.</title>
        <authorList>
            <person name="Wegner C.E."/>
            <person name="Richter-Heitmann T."/>
            <person name="Klindworth A."/>
            <person name="Klockow C."/>
            <person name="Richter M."/>
            <person name="Achstetter T."/>
            <person name="Glockner F.O."/>
            <person name="Harder J."/>
        </authorList>
    </citation>
    <scope>NUCLEOTIDE SEQUENCE [LARGE SCALE GENOMIC DNA]</scope>
    <source>
        <strain evidence="2 3">SH28</strain>
    </source>
</reference>
<proteinExistence type="predicted"/>
<accession>K5CYW3</accession>
<dbReference type="EMBL" id="AMCW01000150">
    <property type="protein sequence ID" value="EKJ99321.1"/>
    <property type="molecule type" value="Genomic_DNA"/>
</dbReference>
<dbReference type="Pfam" id="PF05974">
    <property type="entry name" value="DUF892"/>
    <property type="match status" value="2"/>
</dbReference>
<name>K5CYW3_RHOBT</name>
<gene>
    <name evidence="2" type="ORF">RBSH_05371</name>
</gene>
<keyword evidence="1" id="KW-0175">Coiled coil</keyword>
<protein>
    <submittedName>
        <fullName evidence="2">Protein containing DUF892</fullName>
    </submittedName>
</protein>
<dbReference type="AlphaFoldDB" id="K5CYW3"/>
<sequence>MPRTPEEQLVHFLSDMFSVEQQALAQMESAPDSSGAESIAKVFDEHYRETQEQADLVRERLEAHGGSPSVIKDTVMKLGGKGFLLFARVQPKTPGKLIAHAYSYEAMEWAGYEMLIRFAQHSGDQKTIQTAKAIRDQERSMMHRLEQQFDVAEDSSHAEESSDKLDELLWKHVTEAHALDAQGIKLLDKRKQIAGNESLESVYSQLRDKMQAQAELLEQQLARCGQSTSAWRDATLEMAALNWSLFFTAQSDTPAKLAAFVYAVLHLEIGGYQLLKQTAERAANAETTSLCEQIIRERYAMADQLAAAFDQAVTATLGELETT</sequence>
<comment type="caution">
    <text evidence="2">The sequence shown here is derived from an EMBL/GenBank/DDBJ whole genome shotgun (WGS) entry which is preliminary data.</text>
</comment>
<evidence type="ECO:0000256" key="1">
    <source>
        <dbReference type="SAM" id="Coils"/>
    </source>
</evidence>
<dbReference type="SUPFAM" id="SSF47240">
    <property type="entry name" value="Ferritin-like"/>
    <property type="match status" value="2"/>
</dbReference>
<dbReference type="Proteomes" id="UP000007993">
    <property type="component" value="Unassembled WGS sequence"/>
</dbReference>
<dbReference type="PATRIC" id="fig|993517.3.peg.5812"/>
<evidence type="ECO:0000313" key="2">
    <source>
        <dbReference type="EMBL" id="EKJ99321.1"/>
    </source>
</evidence>
<organism evidence="2 3">
    <name type="scientific">Rhodopirellula baltica SH28</name>
    <dbReference type="NCBI Taxonomy" id="993517"/>
    <lineage>
        <taxon>Bacteria</taxon>
        <taxon>Pseudomonadati</taxon>
        <taxon>Planctomycetota</taxon>
        <taxon>Planctomycetia</taxon>
        <taxon>Pirellulales</taxon>
        <taxon>Pirellulaceae</taxon>
        <taxon>Rhodopirellula</taxon>
    </lineage>
</organism>
<dbReference type="InterPro" id="IPR009078">
    <property type="entry name" value="Ferritin-like_SF"/>
</dbReference>
<evidence type="ECO:0000313" key="3">
    <source>
        <dbReference type="Proteomes" id="UP000007993"/>
    </source>
</evidence>
<dbReference type="InterPro" id="IPR010287">
    <property type="entry name" value="DUF892_YciF-like"/>
</dbReference>
<dbReference type="RefSeq" id="WP_007334750.1">
    <property type="nucleotide sequence ID" value="NZ_AMCW01000150.1"/>
</dbReference>